<organism evidence="4 5">
    <name type="scientific">Chromohalobacter canadensis</name>
    <dbReference type="NCBI Taxonomy" id="141389"/>
    <lineage>
        <taxon>Bacteria</taxon>
        <taxon>Pseudomonadati</taxon>
        <taxon>Pseudomonadota</taxon>
        <taxon>Gammaproteobacteria</taxon>
        <taxon>Oceanospirillales</taxon>
        <taxon>Halomonadaceae</taxon>
        <taxon>Chromohalobacter</taxon>
    </lineage>
</organism>
<dbReference type="SUPFAM" id="SSF51430">
    <property type="entry name" value="NAD(P)-linked oxidoreductase"/>
    <property type="match status" value="1"/>
</dbReference>
<dbReference type="PANTHER" id="PTHR43312:SF1">
    <property type="entry name" value="NADP-DEPENDENT OXIDOREDUCTASE DOMAIN-CONTAINING PROTEIN"/>
    <property type="match status" value="1"/>
</dbReference>
<dbReference type="OrthoDB" id="8563187at2"/>
<dbReference type="NCBIfam" id="TIGR01409">
    <property type="entry name" value="TAT_signal_seq"/>
    <property type="match status" value="1"/>
</dbReference>
<dbReference type="CDD" id="cd19095">
    <property type="entry name" value="AKR_PA4992-like"/>
    <property type="match status" value="1"/>
</dbReference>
<evidence type="ECO:0000313" key="4">
    <source>
        <dbReference type="EMBL" id="SOC55618.1"/>
    </source>
</evidence>
<gene>
    <name evidence="4" type="ORF">SAMN05421509_105233</name>
</gene>
<evidence type="ECO:0000256" key="2">
    <source>
        <dbReference type="SAM" id="SignalP"/>
    </source>
</evidence>
<dbReference type="RefSeq" id="WP_097023041.1">
    <property type="nucleotide sequence ID" value="NZ_OBQJ01000005.1"/>
</dbReference>
<name>A0A285VPW5_9GAMM</name>
<evidence type="ECO:0000313" key="5">
    <source>
        <dbReference type="Proteomes" id="UP000219023"/>
    </source>
</evidence>
<keyword evidence="1 2" id="KW-0732">Signal</keyword>
<dbReference type="InterPro" id="IPR053135">
    <property type="entry name" value="AKR2_Oxidoreductase"/>
</dbReference>
<dbReference type="Gene3D" id="3.20.20.100">
    <property type="entry name" value="NADP-dependent oxidoreductase domain"/>
    <property type="match status" value="1"/>
</dbReference>
<dbReference type="AlphaFoldDB" id="A0A285VPW5"/>
<protein>
    <submittedName>
        <fullName evidence="4">Tat (Twin-arginine translocation) pathway signal sequence</fullName>
    </submittedName>
</protein>
<dbReference type="Proteomes" id="UP000219023">
    <property type="component" value="Unassembled WGS sequence"/>
</dbReference>
<dbReference type="InterPro" id="IPR023210">
    <property type="entry name" value="NADP_OxRdtase_dom"/>
</dbReference>
<dbReference type="PROSITE" id="PS51318">
    <property type="entry name" value="TAT"/>
    <property type="match status" value="1"/>
</dbReference>
<dbReference type="InterPro" id="IPR036812">
    <property type="entry name" value="NAD(P)_OxRdtase_dom_sf"/>
</dbReference>
<dbReference type="PANTHER" id="PTHR43312">
    <property type="entry name" value="D-THREO-ALDOSE 1-DEHYDROGENASE"/>
    <property type="match status" value="1"/>
</dbReference>
<accession>A0A285VPW5</accession>
<feature type="signal peptide" evidence="2">
    <location>
        <begin position="1"/>
        <end position="39"/>
    </location>
</feature>
<dbReference type="EMBL" id="OBQJ01000005">
    <property type="protein sequence ID" value="SOC55618.1"/>
    <property type="molecule type" value="Genomic_DNA"/>
</dbReference>
<dbReference type="Pfam" id="PF00248">
    <property type="entry name" value="Aldo_ket_red"/>
    <property type="match status" value="1"/>
</dbReference>
<dbReference type="InterPro" id="IPR019546">
    <property type="entry name" value="TAT_signal_bac_arc"/>
</dbReference>
<evidence type="ECO:0000259" key="3">
    <source>
        <dbReference type="Pfam" id="PF00248"/>
    </source>
</evidence>
<evidence type="ECO:0000256" key="1">
    <source>
        <dbReference type="ARBA" id="ARBA00022729"/>
    </source>
</evidence>
<proteinExistence type="predicted"/>
<feature type="chain" id="PRO_5012718708" evidence="2">
    <location>
        <begin position="40"/>
        <end position="318"/>
    </location>
</feature>
<dbReference type="InterPro" id="IPR006311">
    <property type="entry name" value="TAT_signal"/>
</dbReference>
<reference evidence="4 5" key="1">
    <citation type="submission" date="2017-08" db="EMBL/GenBank/DDBJ databases">
        <authorList>
            <person name="de Groot N.N."/>
        </authorList>
    </citation>
    <scope>NUCLEOTIDE SEQUENCE [LARGE SCALE GENOMIC DNA]</scope>
    <source>
        <strain evidence="4 5">USBA 855</strain>
    </source>
</reference>
<sequence>MIDDNNFPGRRGPISRRTFLQLSAGAGLLAALGPTALRAAPDTLNVREIPASGQRIPVIGLGTARTFNVDPDNATAMRPLEKVLQNFYDGGGRLVDSSPMYGWAETVVGRLAERLDIADDLFMATKVWTHGREAGIEELEASREHMGGGHLDLIQVHNLLDLQTQLDTLKAWRDEGRVRYIGVTHYTASSHERLTRIVEREPIDFVQFNYNIMTRHAEQRLLPAAANNGVATLINEPFERGSLFGRVKGASLPEWTEELGIESWAQLFLKFIVSHPAVTCAIPATSDPEHAADNIGAAHGPLPDADQRERMASLVRSL</sequence>
<feature type="domain" description="NADP-dependent oxidoreductase" evidence="3">
    <location>
        <begin position="59"/>
        <end position="306"/>
    </location>
</feature>